<dbReference type="EMBL" id="JAZHGC010000015">
    <property type="protein sequence ID" value="MEM5287929.1"/>
    <property type="molecule type" value="Genomic_DNA"/>
</dbReference>
<protein>
    <submittedName>
        <fullName evidence="1">Uncharacterized protein</fullName>
    </submittedName>
</protein>
<dbReference type="RefSeq" id="WP_233471878.1">
    <property type="nucleotide sequence ID" value="NZ_CAJHCS010000013.1"/>
</dbReference>
<gene>
    <name evidence="1" type="ORF">V4C55_19535</name>
</gene>
<proteinExistence type="predicted"/>
<sequence length="227" mass="24985">MMSLLGNAAVLIWNDVVDTERDAFYRWHDKEHIPERLALPGFLRGRRYRGSGVTEWLTLYEAEDVAVLTSPAYLERLNNPTPLTQSTVRAFRNTARSICVVEKTTGASTGGHALTLPLPAAFDAKHLFEGDTPAITADTSVLAAHLFTADDAASHLDTREARERAYVVPPRVLLVETSTLEAAQQQLARLLASIDTAQREEAAAGAGVYTLEISRLATPNHRHQETR</sequence>
<evidence type="ECO:0000313" key="1">
    <source>
        <dbReference type="EMBL" id="MEM5287929.1"/>
    </source>
</evidence>
<evidence type="ECO:0000313" key="2">
    <source>
        <dbReference type="Proteomes" id="UP001494588"/>
    </source>
</evidence>
<dbReference type="Proteomes" id="UP001494588">
    <property type="component" value="Unassembled WGS sequence"/>
</dbReference>
<keyword evidence="2" id="KW-1185">Reference proteome</keyword>
<name>A0ABU9QEZ3_9BURK</name>
<comment type="caution">
    <text evidence="1">The sequence shown here is derived from an EMBL/GenBank/DDBJ whole genome shotgun (WGS) entry which is preliminary data.</text>
</comment>
<reference evidence="1 2" key="1">
    <citation type="submission" date="2024-01" db="EMBL/GenBank/DDBJ databases">
        <title>The diversity of rhizobia nodulating Mimosa spp. in eleven states of Brazil covering several biomes is determined by host plant, location, and edaphic factors.</title>
        <authorList>
            <person name="Rouws L."/>
            <person name="Barauna A."/>
            <person name="Beukes C."/>
            <person name="De Faria S.M."/>
            <person name="Gross E."/>
            <person name="Dos Reis Junior F.B."/>
            <person name="Simon M."/>
            <person name="Maluk M."/>
            <person name="Odee D.W."/>
            <person name="Kenicer G."/>
            <person name="Young J.P.W."/>
            <person name="Reis V.M."/>
            <person name="Zilli J."/>
            <person name="James E.K."/>
        </authorList>
    </citation>
    <scope>NUCLEOTIDE SEQUENCE [LARGE SCALE GENOMIC DNA]</scope>
    <source>
        <strain evidence="1 2">JPY77</strain>
    </source>
</reference>
<accession>A0ABU9QEZ3</accession>
<organism evidence="1 2">
    <name type="scientific">Paraburkholderia sabiae</name>
    <dbReference type="NCBI Taxonomy" id="273251"/>
    <lineage>
        <taxon>Bacteria</taxon>
        <taxon>Pseudomonadati</taxon>
        <taxon>Pseudomonadota</taxon>
        <taxon>Betaproteobacteria</taxon>
        <taxon>Burkholderiales</taxon>
        <taxon>Burkholderiaceae</taxon>
        <taxon>Paraburkholderia</taxon>
    </lineage>
</organism>